<evidence type="ECO:0000256" key="1">
    <source>
        <dbReference type="ARBA" id="ARBA00001593"/>
    </source>
</evidence>
<dbReference type="Pfam" id="PF16214">
    <property type="entry name" value="AC_N"/>
    <property type="match status" value="1"/>
</dbReference>
<dbReference type="GO" id="GO:0005886">
    <property type="term" value="C:plasma membrane"/>
    <property type="evidence" value="ECO:0007669"/>
    <property type="project" value="InterPro"/>
</dbReference>
<evidence type="ECO:0000256" key="7">
    <source>
        <dbReference type="ARBA" id="ARBA00022737"/>
    </source>
</evidence>
<evidence type="ECO:0000256" key="11">
    <source>
        <dbReference type="ARBA" id="ARBA00022989"/>
    </source>
</evidence>
<evidence type="ECO:0000259" key="24">
    <source>
        <dbReference type="PROSITE" id="PS50125"/>
    </source>
</evidence>
<feature type="region of interest" description="Disordered" evidence="22">
    <location>
        <begin position="455"/>
        <end position="475"/>
    </location>
</feature>
<feature type="transmembrane region" description="Helical" evidence="23">
    <location>
        <begin position="601"/>
        <end position="618"/>
    </location>
</feature>
<dbReference type="InterPro" id="IPR001054">
    <property type="entry name" value="A/G_cyclase"/>
</dbReference>
<evidence type="ECO:0000313" key="25">
    <source>
        <dbReference type="Ensembl" id="ENSPSMP00000024929.1"/>
    </source>
</evidence>
<feature type="transmembrane region" description="Helical" evidence="23">
    <location>
        <begin position="624"/>
        <end position="645"/>
    </location>
</feature>
<keyword evidence="14" id="KW-0325">Glycoprotein</keyword>
<feature type="transmembrane region" description="Helical" evidence="23">
    <location>
        <begin position="125"/>
        <end position="142"/>
    </location>
</feature>
<evidence type="ECO:0000256" key="21">
    <source>
        <dbReference type="RuleBase" id="RU000405"/>
    </source>
</evidence>
<evidence type="ECO:0000256" key="12">
    <source>
        <dbReference type="ARBA" id="ARBA00022998"/>
    </source>
</evidence>
<dbReference type="FunFam" id="3.30.70.1230:FF:000003">
    <property type="entry name" value="Adenylate cyclase"/>
    <property type="match status" value="1"/>
</dbReference>
<dbReference type="GO" id="GO:0035556">
    <property type="term" value="P:intracellular signal transduction"/>
    <property type="evidence" value="ECO:0007669"/>
    <property type="project" value="InterPro"/>
</dbReference>
<keyword evidence="11 23" id="KW-1133">Transmembrane helix</keyword>
<dbReference type="PROSITE" id="PS50125">
    <property type="entry name" value="GUANYLATE_CYCLASE_2"/>
    <property type="match status" value="2"/>
</dbReference>
<feature type="binding site" evidence="20">
    <location>
        <position position="284"/>
    </location>
    <ligand>
        <name>Mg(2+)</name>
        <dbReference type="ChEBI" id="CHEBI:18420"/>
        <label>1</label>
        <note>catalytic</note>
    </ligand>
</feature>
<feature type="binding site" evidence="19">
    <location>
        <begin position="326"/>
        <end position="328"/>
    </location>
    <ligand>
        <name>ATP</name>
        <dbReference type="ChEBI" id="CHEBI:30616"/>
    </ligand>
</feature>
<feature type="transmembrane region" description="Helical" evidence="23">
    <location>
        <begin position="750"/>
        <end position="767"/>
    </location>
</feature>
<dbReference type="InterPro" id="IPR029787">
    <property type="entry name" value="Nucleotide_cyclase"/>
</dbReference>
<dbReference type="GO" id="GO:0007193">
    <property type="term" value="P:adenylate cyclase-inhibiting G protein-coupled receptor signaling pathway"/>
    <property type="evidence" value="ECO:0007669"/>
    <property type="project" value="TreeGrafter"/>
</dbReference>
<feature type="transmembrane region" description="Helical" evidence="23">
    <location>
        <begin position="670"/>
        <end position="693"/>
    </location>
</feature>
<feature type="transmembrane region" description="Helical" evidence="23">
    <location>
        <begin position="92"/>
        <end position="113"/>
    </location>
</feature>
<dbReference type="SMART" id="SM00044">
    <property type="entry name" value="CYCc"/>
    <property type="match status" value="2"/>
</dbReference>
<dbReference type="GO" id="GO:0007189">
    <property type="term" value="P:adenylate cyclase-activating G protein-coupled receptor signaling pathway"/>
    <property type="evidence" value="ECO:0007669"/>
    <property type="project" value="TreeGrafter"/>
</dbReference>
<dbReference type="InterPro" id="IPR032628">
    <property type="entry name" value="AC_N"/>
</dbReference>
<feature type="binding site" evidence="19">
    <location>
        <position position="936"/>
    </location>
    <ligand>
        <name>ATP</name>
        <dbReference type="ChEBI" id="CHEBI:30616"/>
    </ligand>
</feature>
<accession>A0A8C9DPX0</accession>
<evidence type="ECO:0000256" key="6">
    <source>
        <dbReference type="ARBA" id="ARBA00022723"/>
    </source>
</evidence>
<dbReference type="GO" id="GO:0046872">
    <property type="term" value="F:metal ion binding"/>
    <property type="evidence" value="ECO:0007669"/>
    <property type="project" value="UniProtKB-KW"/>
</dbReference>
<dbReference type="InterPro" id="IPR018297">
    <property type="entry name" value="A/G_cyclase_CS"/>
</dbReference>
<feature type="compositionally biased region" description="Polar residues" evidence="22">
    <location>
        <begin position="505"/>
        <end position="519"/>
    </location>
</feature>
<dbReference type="GO" id="GO:0071285">
    <property type="term" value="P:cellular response to lithium ion"/>
    <property type="evidence" value="ECO:0007669"/>
    <property type="project" value="Ensembl"/>
</dbReference>
<evidence type="ECO:0000313" key="26">
    <source>
        <dbReference type="Proteomes" id="UP000694414"/>
    </source>
</evidence>
<feature type="binding site" evidence="19">
    <location>
        <begin position="1022"/>
        <end position="1026"/>
    </location>
    <ligand>
        <name>ATP</name>
        <dbReference type="ChEBI" id="CHEBI:30616"/>
    </ligand>
</feature>
<dbReference type="InterPro" id="IPR030672">
    <property type="entry name" value="Adcy"/>
</dbReference>
<feature type="binding site" evidence="19">
    <location>
        <position position="1062"/>
    </location>
    <ligand>
        <name>ATP</name>
        <dbReference type="ChEBI" id="CHEBI:30616"/>
    </ligand>
</feature>
<evidence type="ECO:0000256" key="15">
    <source>
        <dbReference type="ARBA" id="ARBA00023211"/>
    </source>
</evidence>
<dbReference type="GO" id="GO:0006171">
    <property type="term" value="P:cAMP biosynthetic process"/>
    <property type="evidence" value="ECO:0007669"/>
    <property type="project" value="UniProtKB-KW"/>
</dbReference>
<dbReference type="PANTHER" id="PTHR45627:SF9">
    <property type="entry name" value="ADENYLATE CYCLASE TYPE 7"/>
    <property type="match status" value="1"/>
</dbReference>
<keyword evidence="8 18" id="KW-0547">Nucleotide-binding</keyword>
<feature type="binding site" evidence="19">
    <location>
        <position position="372"/>
    </location>
    <ligand>
        <name>ATP</name>
        <dbReference type="ChEBI" id="CHEBI:30616"/>
    </ligand>
</feature>
<feature type="binding site" evidence="20">
    <location>
        <position position="284"/>
    </location>
    <ligand>
        <name>Mg(2+)</name>
        <dbReference type="ChEBI" id="CHEBI:18420"/>
        <label>2</label>
        <note>catalytic</note>
    </ligand>
</feature>
<evidence type="ECO:0000256" key="4">
    <source>
        <dbReference type="ARBA" id="ARBA00012201"/>
    </source>
</evidence>
<evidence type="ECO:0000256" key="2">
    <source>
        <dbReference type="ARBA" id="ARBA00001936"/>
    </source>
</evidence>
<dbReference type="GO" id="GO:0005524">
    <property type="term" value="F:ATP binding"/>
    <property type="evidence" value="ECO:0007669"/>
    <property type="project" value="UniProtKB-UniRule"/>
</dbReference>
<evidence type="ECO:0000256" key="18">
    <source>
        <dbReference type="PIRNR" id="PIRNR039050"/>
    </source>
</evidence>
<feature type="binding site" evidence="20">
    <location>
        <position position="285"/>
    </location>
    <ligand>
        <name>Mg(2+)</name>
        <dbReference type="ChEBI" id="CHEBI:18420"/>
        <label>2</label>
        <note>catalytic</note>
    </ligand>
</feature>
<evidence type="ECO:0000256" key="5">
    <source>
        <dbReference type="ARBA" id="ARBA00022692"/>
    </source>
</evidence>
<keyword evidence="12 18" id="KW-0115">cAMP biosynthesis</keyword>
<dbReference type="SUPFAM" id="SSF55073">
    <property type="entry name" value="Nucleotide cyclase"/>
    <property type="match status" value="2"/>
</dbReference>
<dbReference type="PROSITE" id="PS00452">
    <property type="entry name" value="GUANYLATE_CYCLASE_1"/>
    <property type="match status" value="1"/>
</dbReference>
<feature type="transmembrane region" description="Helical" evidence="23">
    <location>
        <begin position="724"/>
        <end position="743"/>
    </location>
</feature>
<keyword evidence="16 18" id="KW-0456">Lyase</keyword>
<dbReference type="GeneTree" id="ENSGT00940000159096"/>
<dbReference type="FunFam" id="3.30.70.1230:FF:000012">
    <property type="entry name" value="Adenylate cyclase"/>
    <property type="match status" value="1"/>
</dbReference>
<dbReference type="PIRSF" id="PIRSF039050">
    <property type="entry name" value="Ade_cyc"/>
    <property type="match status" value="1"/>
</dbReference>
<evidence type="ECO:0000256" key="20">
    <source>
        <dbReference type="PIRSR" id="PIRSR039050-51"/>
    </source>
</evidence>
<feature type="transmembrane region" description="Helical" evidence="23">
    <location>
        <begin position="176"/>
        <end position="196"/>
    </location>
</feature>
<evidence type="ECO:0000256" key="3">
    <source>
        <dbReference type="ARBA" id="ARBA00004141"/>
    </source>
</evidence>
<evidence type="ECO:0000256" key="10">
    <source>
        <dbReference type="ARBA" id="ARBA00022842"/>
    </source>
</evidence>
<keyword evidence="9 18" id="KW-0067">ATP-binding</keyword>
<evidence type="ECO:0000256" key="19">
    <source>
        <dbReference type="PIRSR" id="PIRSR039050-50"/>
    </source>
</evidence>
<dbReference type="PANTHER" id="PTHR45627">
    <property type="entry name" value="ADENYLATE CYCLASE TYPE 1"/>
    <property type="match status" value="1"/>
</dbReference>
<comment type="cofactor">
    <cofactor evidence="20">
        <name>Mg(2+)</name>
        <dbReference type="ChEBI" id="CHEBI:18420"/>
    </cofactor>
    <cofactor evidence="20">
        <name>Mn(2+)</name>
        <dbReference type="ChEBI" id="CHEBI:29035"/>
    </cofactor>
    <text evidence="20">Binds 2 magnesium ions per subunit. Is also active with manganese (in vitro).</text>
</comment>
<dbReference type="GO" id="GO:0004016">
    <property type="term" value="F:adenylate cyclase activity"/>
    <property type="evidence" value="ECO:0007669"/>
    <property type="project" value="UniProtKB-EC"/>
</dbReference>
<dbReference type="GO" id="GO:0002819">
    <property type="term" value="P:regulation of adaptive immune response"/>
    <property type="evidence" value="ECO:0007669"/>
    <property type="project" value="Ensembl"/>
</dbReference>
<feature type="region of interest" description="Disordered" evidence="22">
    <location>
        <begin position="503"/>
        <end position="548"/>
    </location>
</feature>
<keyword evidence="15 20" id="KW-0464">Manganese</keyword>
<dbReference type="Proteomes" id="UP000694414">
    <property type="component" value="Unplaced"/>
</dbReference>
<comment type="catalytic activity">
    <reaction evidence="1 18">
        <text>ATP = 3',5'-cyclic AMP + diphosphate</text>
        <dbReference type="Rhea" id="RHEA:15389"/>
        <dbReference type="ChEBI" id="CHEBI:30616"/>
        <dbReference type="ChEBI" id="CHEBI:33019"/>
        <dbReference type="ChEBI" id="CHEBI:58165"/>
        <dbReference type="EC" id="4.6.1.1"/>
    </reaction>
</comment>
<dbReference type="CDD" id="cd07302">
    <property type="entry name" value="CHD"/>
    <property type="match status" value="2"/>
</dbReference>
<feature type="transmembrane region" description="Helical" evidence="23">
    <location>
        <begin position="66"/>
        <end position="85"/>
    </location>
</feature>
<dbReference type="GO" id="GO:1900016">
    <property type="term" value="P:negative regulation of cytokine production involved in inflammatory response"/>
    <property type="evidence" value="ECO:0007669"/>
    <property type="project" value="Ensembl"/>
</dbReference>
<keyword evidence="5 23" id="KW-0812">Transmembrane</keyword>
<keyword evidence="6 18" id="KW-0479">Metal-binding</keyword>
<evidence type="ECO:0000256" key="8">
    <source>
        <dbReference type="ARBA" id="ARBA00022741"/>
    </source>
</evidence>
<dbReference type="Gene3D" id="3.30.70.1230">
    <property type="entry name" value="Nucleotide cyclase"/>
    <property type="match status" value="2"/>
</dbReference>
<evidence type="ECO:0000256" key="17">
    <source>
        <dbReference type="ARBA" id="ARBA00070494"/>
    </source>
</evidence>
<reference evidence="25" key="2">
    <citation type="submission" date="2025-09" db="UniProtKB">
        <authorList>
            <consortium name="Ensembl"/>
        </authorList>
    </citation>
    <scope>IDENTIFICATION</scope>
</reference>
<dbReference type="Ensembl" id="ENSPSMT00000028905.1">
    <property type="protein sequence ID" value="ENSPSMP00000024929.1"/>
    <property type="gene ID" value="ENSPSMG00000017515.1"/>
</dbReference>
<feature type="transmembrane region" description="Helical" evidence="23">
    <location>
        <begin position="34"/>
        <end position="54"/>
    </location>
</feature>
<dbReference type="EC" id="4.6.1.1" evidence="4 18"/>
<feature type="domain" description="Guanylate cyclase" evidence="24">
    <location>
        <begin position="279"/>
        <end position="406"/>
    </location>
</feature>
<gene>
    <name evidence="25" type="primary">ADCY7</name>
</gene>
<keyword evidence="10 18" id="KW-0460">Magnesium</keyword>
<proteinExistence type="inferred from homology"/>
<comment type="subcellular location">
    <subcellularLocation>
        <location evidence="3">Membrane</location>
        <topology evidence="3">Multi-pass membrane protein</topology>
    </subcellularLocation>
</comment>
<comment type="similarity">
    <text evidence="18 21">Belongs to the adenylyl cyclase class-4/guanylyl cyclase family.</text>
</comment>
<keyword evidence="26" id="KW-1185">Reference proteome</keyword>
<dbReference type="Pfam" id="PF00211">
    <property type="entry name" value="Guanylate_cyc"/>
    <property type="match status" value="2"/>
</dbReference>
<comment type="function">
    <text evidence="18">Catalyzes the formation of the signaling molecule cAMP in response to G-protein signaling.</text>
</comment>
<keyword evidence="13 18" id="KW-0472">Membrane</keyword>
<evidence type="ECO:0000256" key="13">
    <source>
        <dbReference type="ARBA" id="ARBA00023136"/>
    </source>
</evidence>
<dbReference type="InterPro" id="IPR009398">
    <property type="entry name" value="Adcy_conserved_dom"/>
</dbReference>
<evidence type="ECO:0000256" key="22">
    <source>
        <dbReference type="SAM" id="MobiDB-lite"/>
    </source>
</evidence>
<keyword evidence="7" id="KW-0677">Repeat</keyword>
<dbReference type="AlphaFoldDB" id="A0A8C9DPX0"/>
<evidence type="ECO:0000256" key="9">
    <source>
        <dbReference type="ARBA" id="ARBA00022840"/>
    </source>
</evidence>
<evidence type="ECO:0000256" key="23">
    <source>
        <dbReference type="SAM" id="Phobius"/>
    </source>
</evidence>
<comment type="cofactor">
    <cofactor evidence="2">
        <name>Mn(2+)</name>
        <dbReference type="ChEBI" id="CHEBI:29035"/>
    </cofactor>
</comment>
<dbReference type="GO" id="GO:0071361">
    <property type="term" value="P:cellular response to ethanol"/>
    <property type="evidence" value="ECO:0007669"/>
    <property type="project" value="Ensembl"/>
</dbReference>
<name>A0A8C9DPX0_PROSS</name>
<feature type="domain" description="Guanylate cyclase" evidence="24">
    <location>
        <begin position="884"/>
        <end position="1028"/>
    </location>
</feature>
<organism evidence="25 26">
    <name type="scientific">Prolemur simus</name>
    <name type="common">Greater bamboo lemur</name>
    <name type="synonym">Hapalemur simus</name>
    <dbReference type="NCBI Taxonomy" id="1328070"/>
    <lineage>
        <taxon>Eukaryota</taxon>
        <taxon>Metazoa</taxon>
        <taxon>Chordata</taxon>
        <taxon>Craniata</taxon>
        <taxon>Vertebrata</taxon>
        <taxon>Euteleostomi</taxon>
        <taxon>Mammalia</taxon>
        <taxon>Eutheria</taxon>
        <taxon>Euarchontoglires</taxon>
        <taxon>Primates</taxon>
        <taxon>Strepsirrhini</taxon>
        <taxon>Lemuriformes</taxon>
        <taxon>Lemuridae</taxon>
        <taxon>Prolemur</taxon>
    </lineage>
</organism>
<dbReference type="Pfam" id="PF06327">
    <property type="entry name" value="Adcy_cons_dom"/>
    <property type="match status" value="1"/>
</dbReference>
<reference evidence="25" key="1">
    <citation type="submission" date="2025-08" db="UniProtKB">
        <authorList>
            <consortium name="Ensembl"/>
        </authorList>
    </citation>
    <scope>IDENTIFICATION</scope>
</reference>
<evidence type="ECO:0000256" key="16">
    <source>
        <dbReference type="ARBA" id="ARBA00023239"/>
    </source>
</evidence>
<feature type="binding site" evidence="20">
    <location>
        <position position="328"/>
    </location>
    <ligand>
        <name>Mg(2+)</name>
        <dbReference type="ChEBI" id="CHEBI:18420"/>
        <label>1</label>
        <note>catalytic</note>
    </ligand>
</feature>
<evidence type="ECO:0000256" key="14">
    <source>
        <dbReference type="ARBA" id="ARBA00023180"/>
    </source>
</evidence>
<sequence>MPAKGCYFLNEGEEVPDQDALYEKYRLTSQHGPLLLTLLLVALSACVALIVIAFSQGDPSGQQAVLGTAFFALAVFVALCVLVYVESLLRRWLSAWALLAWACLVTLGYVLVFDSWMKAACAWDQVPFFLFIVFVVYTLLPFSMRGAIAVGAVSTASHLLALGALTGAFTSPSVQAGLQLLANAVVLLCGNLTGAFHKHQMQDAARDLFTYTVRCIQVRRKLRIEKRQQENLLLSVLPAHISMGMKLAIIERLKEHGDRRYMPDNNFHSLYVKRHQNVSILYADIVGFTRLASDCSPKELVVVLNELFGKFDQIAKAHECMRIKILGDCYYCVSGLPVSLPTHARNCVKMGLDMCEAIKQVREATGVDINMRVGIHSGNVLCGVIGLRKWQYDVWSHDVSLANRMEAAGVPGRVHITEATLNHLDKAYEVEDGHGQERDPYLKEMNIRTYLVIDPRSQQPPQPSQHLPRPKGDAAALKMRASVRVTRYLESWGAARPFAHLSHRASVSSSETPVPNGQRTKVGPPATRGAGAQGPEIASPKGRSEDDSYDDEMLSAIEGLSSTRPCCSKSDDFHTFGSIFLEKGFEREYRLAPIPRARHDFACAGLVFVCILLVHVLLMPRTAALGVSFGLVACVLGLVLGLCFASEPSRCRPARGALRTISERVETWPLLRLSLAVLTIGSVLTVAIVNLPLTPFPALELPDGNRTSLQDVSGGERTLCVRLLPYYACSCVLGFIACSVFLRMSLEPKVVLLTVALVAYLVLFNLSPCWQQDCCGHVLGNLTTTTGPLSIVPRCSWRDLKTMINFYLVLFYATLLMLSRQIDYYCRLDCLWKKKFKKEHEEFETMENVNRLLLENVLPAHVAAHFIGDKLNEDWYHQSYDCVCVMFASVPDFKVFYTECDVNKEGLECLRLLNEIIADFDELLLKPKFSGVEKIKTIGSTYMAAAGLSVTPGHENQDLERQHAHIGVMVEFSMALMSKLDGINRHSFNSFRLRVGINHGPVIAGVIGARKPQYDIWGNTVNVASRMESTGELGKIQVTEETCTILQGLGYSCECRGLINVKGKGELRTYFVCTDTAKVQGLGLN</sequence>
<feature type="binding site" evidence="19">
    <location>
        <begin position="284"/>
        <end position="289"/>
    </location>
    <ligand>
        <name>ATP</name>
        <dbReference type="ChEBI" id="CHEBI:30616"/>
    </ligand>
</feature>
<feature type="binding site" evidence="20">
    <location>
        <position position="328"/>
    </location>
    <ligand>
        <name>Mg(2+)</name>
        <dbReference type="ChEBI" id="CHEBI:18420"/>
        <label>2</label>
        <note>catalytic</note>
    </ligand>
</feature>
<feature type="binding site" evidence="19">
    <location>
        <begin position="1015"/>
        <end position="1017"/>
    </location>
    <ligand>
        <name>ATP</name>
        <dbReference type="ChEBI" id="CHEBI:30616"/>
    </ligand>
</feature>
<protein>
    <recommendedName>
        <fullName evidence="17 18">Adenylate cyclase type 7</fullName>
        <ecNumber evidence="4 18">4.6.1.1</ecNumber>
    </recommendedName>
</protein>
<feature type="transmembrane region" description="Helical" evidence="23">
    <location>
        <begin position="149"/>
        <end position="170"/>
    </location>
</feature>